<proteinExistence type="predicted"/>
<evidence type="ECO:0000313" key="1">
    <source>
        <dbReference type="EMBL" id="CDI57951.1"/>
    </source>
</evidence>
<keyword evidence="2" id="KW-1185">Reference proteome</keyword>
<dbReference type="SUPFAM" id="SSF47413">
    <property type="entry name" value="lambda repressor-like DNA-binding domains"/>
    <property type="match status" value="1"/>
</dbReference>
<gene>
    <name evidence="1" type="ORF">LHCIRMBIA951_01283</name>
</gene>
<dbReference type="GO" id="GO:0003677">
    <property type="term" value="F:DNA binding"/>
    <property type="evidence" value="ECO:0007669"/>
    <property type="project" value="InterPro"/>
</dbReference>
<accession>U6F1W9</accession>
<organism evidence="1 2">
    <name type="scientific">Lactobacillus helveticus CIRM-BIA 951</name>
    <dbReference type="NCBI Taxonomy" id="1226334"/>
    <lineage>
        <taxon>Bacteria</taxon>
        <taxon>Bacillati</taxon>
        <taxon>Bacillota</taxon>
        <taxon>Bacilli</taxon>
        <taxon>Lactobacillales</taxon>
        <taxon>Lactobacillaceae</taxon>
        <taxon>Lactobacillus</taxon>
    </lineage>
</organism>
<dbReference type="AlphaFoldDB" id="U6F1W9"/>
<dbReference type="Proteomes" id="UP000017248">
    <property type="component" value="Unassembled WGS sequence"/>
</dbReference>
<dbReference type="InterPro" id="IPR010982">
    <property type="entry name" value="Lambda_DNA-bd_dom_sf"/>
</dbReference>
<dbReference type="EMBL" id="CBUK010000036">
    <property type="protein sequence ID" value="CDI57951.1"/>
    <property type="molecule type" value="Genomic_DNA"/>
</dbReference>
<comment type="caution">
    <text evidence="1">The sequence shown here is derived from an EMBL/GenBank/DDBJ whole genome shotgun (WGS) entry which is preliminary data.</text>
</comment>
<reference evidence="1" key="1">
    <citation type="submission" date="2013-09" db="EMBL/GenBank/DDBJ databases">
        <title>Draft Genome Sequence of five Lactobacillus helveticus strains CIRM-BIA 101T, 103, 104, 951 and 953 isolated from milk product.</title>
        <authorList>
            <person name="Valence F."/>
            <person name="Chuat V."/>
            <person name="Ma L."/>
            <person name="Creno S."/>
            <person name="Falentin H."/>
            <person name="Lortal S."/>
            <person name="Bizet C."/>
            <person name="Clermont D."/>
            <person name="Loux V."/>
            <person name="Bouchier C."/>
            <person name="Cousin S."/>
        </authorList>
    </citation>
    <scope>NUCLEOTIDE SEQUENCE [LARGE SCALE GENOMIC DNA]</scope>
    <source>
        <strain evidence="1">CIRM-BIA 951</strain>
    </source>
</reference>
<sequence length="25" mass="2750">MTIGELLKETRLNAGWTQKEMAASA</sequence>
<name>U6F1W9_LACHE</name>
<dbReference type="HOGENOM" id="CLU_3418983_0_0_9"/>
<evidence type="ECO:0000313" key="2">
    <source>
        <dbReference type="Proteomes" id="UP000017248"/>
    </source>
</evidence>
<protein>
    <submittedName>
        <fullName evidence="1">Uncharacterized protein</fullName>
    </submittedName>
</protein>